<dbReference type="PANTHER" id="PTHR34815">
    <property type="entry name" value="LYSINE ACETYLTRANSFERASE"/>
    <property type="match status" value="1"/>
</dbReference>
<dbReference type="OrthoDB" id="2020070at2759"/>
<comment type="caution">
    <text evidence="2">The sequence shown here is derived from an EMBL/GenBank/DDBJ whole genome shotgun (WGS) entry which is preliminary data.</text>
</comment>
<name>A0A9P6M9K0_9FUNG</name>
<evidence type="ECO:0000259" key="1">
    <source>
        <dbReference type="Pfam" id="PF22998"/>
    </source>
</evidence>
<dbReference type="AlphaFoldDB" id="A0A9P6M9K0"/>
<dbReference type="InterPro" id="IPR053013">
    <property type="entry name" value="LAT"/>
</dbReference>
<keyword evidence="3" id="KW-1185">Reference proteome</keyword>
<dbReference type="PANTHER" id="PTHR34815:SF2">
    <property type="entry name" value="N-ACETYLTRANSFERASE DOMAIN-CONTAINING PROTEIN"/>
    <property type="match status" value="1"/>
</dbReference>
<dbReference type="InterPro" id="IPR055100">
    <property type="entry name" value="GNAT_LYC1-like"/>
</dbReference>
<evidence type="ECO:0000313" key="2">
    <source>
        <dbReference type="EMBL" id="KAF9982579.1"/>
    </source>
</evidence>
<dbReference type="EMBL" id="JAAAHW010003566">
    <property type="protein sequence ID" value="KAF9982579.1"/>
    <property type="molecule type" value="Genomic_DNA"/>
</dbReference>
<sequence length="363" mass="41188">MVAESTASGQSKGAAAATAATAAPFSHCDIHLIRTLSPEIIQHTWINNKEEWGKSMDLETYLSRERYLNDQTLARDGKLKTWVLVPKSFDPEHPDLLLRRLIVLESLVPKIKVCKMCSASVLARRLWDEISRMDNVSFTLLHSDIGPTFYSRFGWIAQRSDEIAIPTSYTIVVDSNSHQDPVSLENIGDSNMQDVTTLDIQLLRESLKAQLEESTNSDKLLFAVIPDIHCIQWINARAKYYVQHVLKQDQHDITVLGVKDLHSDSFALWYHNVLHHELYIVRWRLDPTAGEHVACALIQAAQAEAKKWNMSKVVIWNPEQSLADLLRVEIKPRDSSLSALGAVSPLLDSKNIEWVLNEKYATW</sequence>
<dbReference type="Pfam" id="PF22998">
    <property type="entry name" value="GNAT_LYC1-like"/>
    <property type="match status" value="1"/>
</dbReference>
<feature type="domain" description="LYC1 C-terminal" evidence="1">
    <location>
        <begin position="173"/>
        <end position="361"/>
    </location>
</feature>
<accession>A0A9P6M9K0</accession>
<reference evidence="2" key="1">
    <citation type="journal article" date="2020" name="Fungal Divers.">
        <title>Resolving the Mortierellaceae phylogeny through synthesis of multi-gene phylogenetics and phylogenomics.</title>
        <authorList>
            <person name="Vandepol N."/>
            <person name="Liber J."/>
            <person name="Desiro A."/>
            <person name="Na H."/>
            <person name="Kennedy M."/>
            <person name="Barry K."/>
            <person name="Grigoriev I.V."/>
            <person name="Miller A.N."/>
            <person name="O'Donnell K."/>
            <person name="Stajich J.E."/>
            <person name="Bonito G."/>
        </authorList>
    </citation>
    <scope>NUCLEOTIDE SEQUENCE</scope>
    <source>
        <strain evidence="2">MES-2147</strain>
    </source>
</reference>
<dbReference type="Proteomes" id="UP000749646">
    <property type="component" value="Unassembled WGS sequence"/>
</dbReference>
<gene>
    <name evidence="2" type="ORF">BGZ65_002712</name>
</gene>
<protein>
    <recommendedName>
        <fullName evidence="1">LYC1 C-terminal domain-containing protein</fullName>
    </recommendedName>
</protein>
<proteinExistence type="predicted"/>
<organism evidence="2 3">
    <name type="scientific">Modicella reniformis</name>
    <dbReference type="NCBI Taxonomy" id="1440133"/>
    <lineage>
        <taxon>Eukaryota</taxon>
        <taxon>Fungi</taxon>
        <taxon>Fungi incertae sedis</taxon>
        <taxon>Mucoromycota</taxon>
        <taxon>Mortierellomycotina</taxon>
        <taxon>Mortierellomycetes</taxon>
        <taxon>Mortierellales</taxon>
        <taxon>Mortierellaceae</taxon>
        <taxon>Modicella</taxon>
    </lineage>
</organism>
<evidence type="ECO:0000313" key="3">
    <source>
        <dbReference type="Proteomes" id="UP000749646"/>
    </source>
</evidence>